<dbReference type="Proteomes" id="UP001497497">
    <property type="component" value="Unassembled WGS sequence"/>
</dbReference>
<evidence type="ECO:0000313" key="3">
    <source>
        <dbReference type="EMBL" id="CAL1536547.1"/>
    </source>
</evidence>
<keyword evidence="1" id="KW-0175">Coiled coil</keyword>
<evidence type="ECO:0000313" key="4">
    <source>
        <dbReference type="Proteomes" id="UP001497497"/>
    </source>
</evidence>
<proteinExistence type="predicted"/>
<evidence type="ECO:0000256" key="2">
    <source>
        <dbReference type="SAM" id="MobiDB-lite"/>
    </source>
</evidence>
<dbReference type="AlphaFoldDB" id="A0AAV2HSR6"/>
<gene>
    <name evidence="3" type="ORF">GSLYS_00010460001</name>
</gene>
<organism evidence="3 4">
    <name type="scientific">Lymnaea stagnalis</name>
    <name type="common">Great pond snail</name>
    <name type="synonym">Helix stagnalis</name>
    <dbReference type="NCBI Taxonomy" id="6523"/>
    <lineage>
        <taxon>Eukaryota</taxon>
        <taxon>Metazoa</taxon>
        <taxon>Spiralia</taxon>
        <taxon>Lophotrochozoa</taxon>
        <taxon>Mollusca</taxon>
        <taxon>Gastropoda</taxon>
        <taxon>Heterobranchia</taxon>
        <taxon>Euthyneura</taxon>
        <taxon>Panpulmonata</taxon>
        <taxon>Hygrophila</taxon>
        <taxon>Lymnaeoidea</taxon>
        <taxon>Lymnaeidae</taxon>
        <taxon>Lymnaea</taxon>
    </lineage>
</organism>
<reference evidence="3 4" key="1">
    <citation type="submission" date="2024-04" db="EMBL/GenBank/DDBJ databases">
        <authorList>
            <consortium name="Genoscope - CEA"/>
            <person name="William W."/>
        </authorList>
    </citation>
    <scope>NUCLEOTIDE SEQUENCE [LARGE SCALE GENOMIC DNA]</scope>
</reference>
<protein>
    <submittedName>
        <fullName evidence="3">Uncharacterized protein</fullName>
    </submittedName>
</protein>
<evidence type="ECO:0000256" key="1">
    <source>
        <dbReference type="SAM" id="Coils"/>
    </source>
</evidence>
<sequence>MTPIVKNKKKKIFSEVPSTIKESKINSISSKSRKSWDFTSLEGSPEKGRAVSFSKLSSNNLNLSPVMPAASSSSSPIPSINNSDSLLKLDGKELELPDPVNLFDSFRKDILKSAVPLASENSSELSAQTSDDDAEVLNAGSGSLREFIASKQKKQIPPQTELRDIMKSTSKVLQSSYESEQSRILEVKKFKDIIENVVGRMNKNLKHNNQSEVTLATLWTQHMEKLKNNRLTQEKELKQLRSAHEALKKNLGEAFSNGQNVKKTFKAALKQDIDALQRKHLAKVNAHSLDAMRRCFYANSLMFS</sequence>
<accession>A0AAV2HSR6</accession>
<keyword evidence="4" id="KW-1185">Reference proteome</keyword>
<name>A0AAV2HSR6_LYMST</name>
<feature type="region of interest" description="Disordered" evidence="2">
    <location>
        <begin position="24"/>
        <end position="51"/>
    </location>
</feature>
<comment type="caution">
    <text evidence="3">The sequence shown here is derived from an EMBL/GenBank/DDBJ whole genome shotgun (WGS) entry which is preliminary data.</text>
</comment>
<dbReference type="EMBL" id="CAXITT010000233">
    <property type="protein sequence ID" value="CAL1536547.1"/>
    <property type="molecule type" value="Genomic_DNA"/>
</dbReference>
<feature type="coiled-coil region" evidence="1">
    <location>
        <begin position="223"/>
        <end position="257"/>
    </location>
</feature>